<dbReference type="InterPro" id="IPR030678">
    <property type="entry name" value="Peptide/Ni-bd"/>
</dbReference>
<dbReference type="PIRSF" id="PIRSF002741">
    <property type="entry name" value="MppA"/>
    <property type="match status" value="1"/>
</dbReference>
<dbReference type="CDD" id="cd08513">
    <property type="entry name" value="PBP2_thermophilic_Hb8_like"/>
    <property type="match status" value="1"/>
</dbReference>
<evidence type="ECO:0000259" key="5">
    <source>
        <dbReference type="Pfam" id="PF00496"/>
    </source>
</evidence>
<evidence type="ECO:0000256" key="3">
    <source>
        <dbReference type="ARBA" id="ARBA00022729"/>
    </source>
</evidence>
<dbReference type="Pfam" id="PF00496">
    <property type="entry name" value="SBP_bac_5"/>
    <property type="match status" value="1"/>
</dbReference>
<dbReference type="InterPro" id="IPR000914">
    <property type="entry name" value="SBP_5_dom"/>
</dbReference>
<accession>A0A937X5Q8</accession>
<dbReference type="Proteomes" id="UP000703893">
    <property type="component" value="Unassembled WGS sequence"/>
</dbReference>
<feature type="chain" id="PRO_5037704302" evidence="4">
    <location>
        <begin position="17"/>
        <end position="554"/>
    </location>
</feature>
<comment type="caution">
    <text evidence="6">The sequence shown here is derived from an EMBL/GenBank/DDBJ whole genome shotgun (WGS) entry which is preliminary data.</text>
</comment>
<dbReference type="GO" id="GO:1904680">
    <property type="term" value="F:peptide transmembrane transporter activity"/>
    <property type="evidence" value="ECO:0007669"/>
    <property type="project" value="TreeGrafter"/>
</dbReference>
<dbReference type="PANTHER" id="PTHR30290">
    <property type="entry name" value="PERIPLASMIC BINDING COMPONENT OF ABC TRANSPORTER"/>
    <property type="match status" value="1"/>
</dbReference>
<proteinExistence type="inferred from homology"/>
<feature type="signal peptide" evidence="4">
    <location>
        <begin position="1"/>
        <end position="16"/>
    </location>
</feature>
<feature type="domain" description="Solute-binding protein family 5" evidence="5">
    <location>
        <begin position="84"/>
        <end position="467"/>
    </location>
</feature>
<gene>
    <name evidence="6" type="ORF">FJZ00_05905</name>
</gene>
<organism evidence="6 7">
    <name type="scientific">Candidatus Tanganyikabacteria bacterium</name>
    <dbReference type="NCBI Taxonomy" id="2961651"/>
    <lineage>
        <taxon>Bacteria</taxon>
        <taxon>Bacillati</taxon>
        <taxon>Candidatus Sericytochromatia</taxon>
        <taxon>Candidatus Tanganyikabacteria</taxon>
    </lineage>
</organism>
<evidence type="ECO:0000256" key="2">
    <source>
        <dbReference type="ARBA" id="ARBA00022448"/>
    </source>
</evidence>
<dbReference type="Gene3D" id="3.10.105.10">
    <property type="entry name" value="Dipeptide-binding Protein, Domain 3"/>
    <property type="match status" value="1"/>
</dbReference>
<evidence type="ECO:0000256" key="4">
    <source>
        <dbReference type="SAM" id="SignalP"/>
    </source>
</evidence>
<keyword evidence="2" id="KW-0813">Transport</keyword>
<dbReference type="GO" id="GO:0043190">
    <property type="term" value="C:ATP-binding cassette (ABC) transporter complex"/>
    <property type="evidence" value="ECO:0007669"/>
    <property type="project" value="InterPro"/>
</dbReference>
<dbReference type="GO" id="GO:0042597">
    <property type="term" value="C:periplasmic space"/>
    <property type="evidence" value="ECO:0007669"/>
    <property type="project" value="UniProtKB-ARBA"/>
</dbReference>
<evidence type="ECO:0000313" key="6">
    <source>
        <dbReference type="EMBL" id="MBM3274664.1"/>
    </source>
</evidence>
<dbReference type="EMBL" id="VGJX01000286">
    <property type="protein sequence ID" value="MBM3274664.1"/>
    <property type="molecule type" value="Genomic_DNA"/>
</dbReference>
<name>A0A937X5Q8_9BACT</name>
<keyword evidence="3 4" id="KW-0732">Signal</keyword>
<comment type="similarity">
    <text evidence="1">Belongs to the bacterial solute-binding protein 5 family.</text>
</comment>
<evidence type="ECO:0000313" key="7">
    <source>
        <dbReference type="Proteomes" id="UP000703893"/>
    </source>
</evidence>
<dbReference type="AlphaFoldDB" id="A0A937X5Q8"/>
<dbReference type="GO" id="GO:0015833">
    <property type="term" value="P:peptide transport"/>
    <property type="evidence" value="ECO:0007669"/>
    <property type="project" value="TreeGrafter"/>
</dbReference>
<dbReference type="SUPFAM" id="SSF53850">
    <property type="entry name" value="Periplasmic binding protein-like II"/>
    <property type="match status" value="1"/>
</dbReference>
<reference evidence="6 7" key="1">
    <citation type="submission" date="2019-03" db="EMBL/GenBank/DDBJ databases">
        <title>Lake Tanganyika Metagenome-Assembled Genomes (MAGs).</title>
        <authorList>
            <person name="Tran P."/>
        </authorList>
    </citation>
    <scope>NUCLEOTIDE SEQUENCE [LARGE SCALE GENOMIC DNA]</scope>
    <source>
        <strain evidence="6">K_DeepCast_65m_m2_236</strain>
    </source>
</reference>
<dbReference type="PANTHER" id="PTHR30290:SF9">
    <property type="entry name" value="OLIGOPEPTIDE-BINDING PROTEIN APPA"/>
    <property type="match status" value="1"/>
</dbReference>
<dbReference type="InterPro" id="IPR039424">
    <property type="entry name" value="SBP_5"/>
</dbReference>
<protein>
    <submittedName>
        <fullName evidence="6">Peptide ABC transporter substrate-binding protein</fullName>
    </submittedName>
</protein>
<dbReference type="PROSITE" id="PS51257">
    <property type="entry name" value="PROKAR_LIPOPROTEIN"/>
    <property type="match status" value="1"/>
</dbReference>
<evidence type="ECO:0000256" key="1">
    <source>
        <dbReference type="ARBA" id="ARBA00005695"/>
    </source>
</evidence>
<dbReference type="Gene3D" id="3.90.76.10">
    <property type="entry name" value="Dipeptide-binding Protein, Domain 1"/>
    <property type="match status" value="1"/>
</dbReference>
<dbReference type="Gene3D" id="3.40.190.10">
    <property type="entry name" value="Periplasmic binding protein-like II"/>
    <property type="match status" value="1"/>
</dbReference>
<sequence>MTFRLLSSVLALSFLAACQPSKPSATGSGEPAGGGAGGGAAMVVWQQQQEPDALNTIVSNMMASVNATTPVMSGLVTIDDKMQYVPDLAVELPTVENGGVKLAGKGMTVTYKLKPGAKWHDGKPVTSSDVKFVWEIYSDPAVKASSRDGYDKISKVDTPDPHTVVVHFKEVYAPYILLFGAIFPRHLLEADLKKMDKPGDSHFNQSAWNRAPIGSGPYKFKNWVSGDHIEYEANPDYYGTKPQLKGMIMKIIPDENAAFVQLKSQDIDVYQSAALTQYDQLKGLTDVTINETPGLTYEHLDFNLKNPILKEKVVRKALAMAINRKEISEKIYKGLYEVAYSDQAKSSKDFYNPEVEAMNPFDPEKAKQVLEDAGWKAGGDGIRAKDGKRLSFEITTTTGRKPRELTEQVLLQYMKNIGVELKINNVPGAKLFGRPDGLLYTGKYDIAMYAWVANPDPNNKFLWHSKQAPPNGQNYTNYSNPEVDKLTEEGNLTVDVKKRGDIYKRIQVILAEDVPMVPLLYWTTLDAVNHRVKNFKANATSAGNLWNSQEWAVQ</sequence>